<organism evidence="9 10">
    <name type="scientific">Cudoniella acicularis</name>
    <dbReference type="NCBI Taxonomy" id="354080"/>
    <lineage>
        <taxon>Eukaryota</taxon>
        <taxon>Fungi</taxon>
        <taxon>Dikarya</taxon>
        <taxon>Ascomycota</taxon>
        <taxon>Pezizomycotina</taxon>
        <taxon>Leotiomycetes</taxon>
        <taxon>Helotiales</taxon>
        <taxon>Tricladiaceae</taxon>
        <taxon>Cudoniella</taxon>
    </lineage>
</organism>
<sequence>MASKISTETGVSEPVFLGVSITFIIVTGLFVAMRTWANVRTTNRLLVDDYIAALAVVLLGVTFGVDYKAVKDLTNPYTPIITLNKLAVAIDFLSGAAMIASKAPLLLLYVRIFGIKIWLKICSYMTLAALTVLMLASMIAIGIVCAPPSDGHVTTLFLLRCTLWSEHNGFACGILSLVVDIIILLLPIPIIIKLQLPMHKKIGLFLVFASGLLAIVASSISLHFKYLGLHGKTSDTTTSIFCTNIEWCVAVMVGCVPATSAFWSNIIVNSALYSRLTSVFSAVSFMGSRSTRRTTRSGSSRGAPAQSGESAERITTYKRHWDSDSPLKKSLSQSERGHVTVIPLRDVERRRQ</sequence>
<evidence type="ECO:0000256" key="1">
    <source>
        <dbReference type="ARBA" id="ARBA00004141"/>
    </source>
</evidence>
<evidence type="ECO:0000256" key="7">
    <source>
        <dbReference type="SAM" id="Phobius"/>
    </source>
</evidence>
<feature type="transmembrane region" description="Helical" evidence="7">
    <location>
        <begin position="122"/>
        <end position="149"/>
    </location>
</feature>
<keyword evidence="10" id="KW-1185">Reference proteome</keyword>
<reference evidence="9 10" key="1">
    <citation type="submission" date="2020-03" db="EMBL/GenBank/DDBJ databases">
        <title>Draft Genome Sequence of Cudoniella acicularis.</title>
        <authorList>
            <person name="Buettner E."/>
            <person name="Kellner H."/>
        </authorList>
    </citation>
    <scope>NUCLEOTIDE SEQUENCE [LARGE SCALE GENOMIC DNA]</scope>
    <source>
        <strain evidence="9 10">DSM 108380</strain>
    </source>
</reference>
<dbReference type="Proteomes" id="UP000566819">
    <property type="component" value="Unassembled WGS sequence"/>
</dbReference>
<evidence type="ECO:0000256" key="4">
    <source>
        <dbReference type="ARBA" id="ARBA00023136"/>
    </source>
</evidence>
<dbReference type="InterPro" id="IPR049326">
    <property type="entry name" value="Rhodopsin_dom_fungi"/>
</dbReference>
<evidence type="ECO:0000256" key="2">
    <source>
        <dbReference type="ARBA" id="ARBA00022692"/>
    </source>
</evidence>
<dbReference type="Pfam" id="PF20684">
    <property type="entry name" value="Fung_rhodopsin"/>
    <property type="match status" value="1"/>
</dbReference>
<feature type="transmembrane region" description="Helical" evidence="7">
    <location>
        <begin position="85"/>
        <end position="110"/>
    </location>
</feature>
<dbReference type="EMBL" id="JAAMPI010000277">
    <property type="protein sequence ID" value="KAF4633234.1"/>
    <property type="molecule type" value="Genomic_DNA"/>
</dbReference>
<feature type="domain" description="Rhodopsin" evidence="8">
    <location>
        <begin position="33"/>
        <end position="262"/>
    </location>
</feature>
<evidence type="ECO:0000313" key="10">
    <source>
        <dbReference type="Proteomes" id="UP000566819"/>
    </source>
</evidence>
<evidence type="ECO:0000259" key="8">
    <source>
        <dbReference type="Pfam" id="PF20684"/>
    </source>
</evidence>
<dbReference type="InterPro" id="IPR052337">
    <property type="entry name" value="SAT4-like"/>
</dbReference>
<feature type="transmembrane region" description="Helical" evidence="7">
    <location>
        <begin position="204"/>
        <end position="224"/>
    </location>
</feature>
<comment type="subcellular location">
    <subcellularLocation>
        <location evidence="1">Membrane</location>
        <topology evidence="1">Multi-pass membrane protein</topology>
    </subcellularLocation>
</comment>
<feature type="transmembrane region" description="Helical" evidence="7">
    <location>
        <begin position="45"/>
        <end position="65"/>
    </location>
</feature>
<comment type="similarity">
    <text evidence="5">Belongs to the SAT4 family.</text>
</comment>
<evidence type="ECO:0000256" key="5">
    <source>
        <dbReference type="ARBA" id="ARBA00038359"/>
    </source>
</evidence>
<keyword evidence="2 7" id="KW-0812">Transmembrane</keyword>
<protein>
    <recommendedName>
        <fullName evidence="8">Rhodopsin domain-containing protein</fullName>
    </recommendedName>
</protein>
<feature type="region of interest" description="Disordered" evidence="6">
    <location>
        <begin position="291"/>
        <end position="336"/>
    </location>
</feature>
<evidence type="ECO:0000256" key="3">
    <source>
        <dbReference type="ARBA" id="ARBA00022989"/>
    </source>
</evidence>
<dbReference type="PANTHER" id="PTHR33048:SF146">
    <property type="entry name" value="INTEGRAL MEMBRANE PROTEIN"/>
    <property type="match status" value="1"/>
</dbReference>
<dbReference type="GO" id="GO:0016020">
    <property type="term" value="C:membrane"/>
    <property type="evidence" value="ECO:0007669"/>
    <property type="project" value="UniProtKB-SubCell"/>
</dbReference>
<keyword evidence="4 7" id="KW-0472">Membrane</keyword>
<keyword evidence="3 7" id="KW-1133">Transmembrane helix</keyword>
<dbReference type="PANTHER" id="PTHR33048">
    <property type="entry name" value="PTH11-LIKE INTEGRAL MEMBRANE PROTEIN (AFU_ORTHOLOGUE AFUA_5G11245)"/>
    <property type="match status" value="1"/>
</dbReference>
<dbReference type="OrthoDB" id="5342292at2759"/>
<evidence type="ECO:0000313" key="9">
    <source>
        <dbReference type="EMBL" id="KAF4633234.1"/>
    </source>
</evidence>
<comment type="caution">
    <text evidence="9">The sequence shown here is derived from an EMBL/GenBank/DDBJ whole genome shotgun (WGS) entry which is preliminary data.</text>
</comment>
<name>A0A8H4RQR7_9HELO</name>
<feature type="transmembrane region" description="Helical" evidence="7">
    <location>
        <begin position="15"/>
        <end position="33"/>
    </location>
</feature>
<evidence type="ECO:0000256" key="6">
    <source>
        <dbReference type="SAM" id="MobiDB-lite"/>
    </source>
</evidence>
<dbReference type="AlphaFoldDB" id="A0A8H4RQR7"/>
<gene>
    <name evidence="9" type="ORF">G7Y89_g4887</name>
</gene>
<proteinExistence type="inferred from homology"/>
<feature type="transmembrane region" description="Helical" evidence="7">
    <location>
        <begin position="169"/>
        <end position="192"/>
    </location>
</feature>
<accession>A0A8H4RQR7</accession>